<protein>
    <submittedName>
        <fullName evidence="1">DUF1289 domain-containing protein</fullName>
    </submittedName>
</protein>
<evidence type="ECO:0000313" key="2">
    <source>
        <dbReference type="Proteomes" id="UP001431181"/>
    </source>
</evidence>
<proteinExistence type="predicted"/>
<organism evidence="1 2">
    <name type="scientific">Marinomonas rhodophyticola</name>
    <dbReference type="NCBI Taxonomy" id="2992803"/>
    <lineage>
        <taxon>Bacteria</taxon>
        <taxon>Pseudomonadati</taxon>
        <taxon>Pseudomonadota</taxon>
        <taxon>Gammaproteobacteria</taxon>
        <taxon>Oceanospirillales</taxon>
        <taxon>Oceanospirillaceae</taxon>
        <taxon>Marinomonas</taxon>
    </lineage>
</organism>
<dbReference type="RefSeq" id="WP_265216934.1">
    <property type="nucleotide sequence ID" value="NZ_JAPEUL010000004.1"/>
</dbReference>
<dbReference type="Proteomes" id="UP001431181">
    <property type="component" value="Unassembled WGS sequence"/>
</dbReference>
<evidence type="ECO:0000313" key="1">
    <source>
        <dbReference type="EMBL" id="MCW4627834.1"/>
    </source>
</evidence>
<keyword evidence="2" id="KW-1185">Reference proteome</keyword>
<accession>A0ABT3KBC5</accession>
<comment type="caution">
    <text evidence="1">The sequence shown here is derived from an EMBL/GenBank/DDBJ whole genome shotgun (WGS) entry which is preliminary data.</text>
</comment>
<dbReference type="Pfam" id="PF06945">
    <property type="entry name" value="DUF1289"/>
    <property type="match status" value="1"/>
</dbReference>
<dbReference type="EMBL" id="JAPEUL010000004">
    <property type="protein sequence ID" value="MCW4627834.1"/>
    <property type="molecule type" value="Genomic_DNA"/>
</dbReference>
<sequence length="66" mass="7680">MPANHETDQIIKSPCIRQCCLDSDDVCVGCYRTIDDILRWQAATNEQKVEMLDNALRRKNKPFDRP</sequence>
<name>A0ABT3KBC5_9GAMM</name>
<gene>
    <name evidence="1" type="ORF">ONZ52_01860</name>
</gene>
<dbReference type="PANTHER" id="PTHR35175">
    <property type="entry name" value="DUF1289 DOMAIN-CONTAINING PROTEIN"/>
    <property type="match status" value="1"/>
</dbReference>
<dbReference type="InterPro" id="IPR010710">
    <property type="entry name" value="DUF1289"/>
</dbReference>
<dbReference type="PANTHER" id="PTHR35175:SF2">
    <property type="entry name" value="DUF1289 DOMAIN-CONTAINING PROTEIN"/>
    <property type="match status" value="1"/>
</dbReference>
<reference evidence="1" key="1">
    <citation type="submission" date="2022-11" db="EMBL/GenBank/DDBJ databases">
        <title>Marinomonas sp. nov., isolated from marine algae.</title>
        <authorList>
            <person name="Choi D.G."/>
            <person name="Kim J.M."/>
            <person name="Lee J.K."/>
            <person name="Baek J.H."/>
            <person name="Jeon C.O."/>
        </authorList>
    </citation>
    <scope>NUCLEOTIDE SEQUENCE</scope>
    <source>
        <strain evidence="1">KJ51-3</strain>
    </source>
</reference>